<dbReference type="EMBL" id="NIQU01000014">
    <property type="protein sequence ID" value="PIA65738.1"/>
    <property type="molecule type" value="Genomic_DNA"/>
</dbReference>
<protein>
    <submittedName>
        <fullName evidence="1">Uncharacterized protein</fullName>
    </submittedName>
</protein>
<dbReference type="AlphaFoldDB" id="A0A2G5FCM5"/>
<accession>A0A2G5FCM5</accession>
<sequence length="128" mass="15176">MKILKGGSMLELSSEQIAKLDAVRRDEVIEKLLLEVRAQDPNWFARHGLTGGTSYLARYRRYAEEFGLTDPQSTEDFMRYGLMFPDFHRDDAFVSWMTRPVDDSPEQRFKDYRSVMRFVWKLKNATWN</sequence>
<organism evidence="1 2">
    <name type="scientific">Pseudomonas sediminis</name>
    <dbReference type="NCBI Taxonomy" id="1691904"/>
    <lineage>
        <taxon>Bacteria</taxon>
        <taxon>Pseudomonadati</taxon>
        <taxon>Pseudomonadota</taxon>
        <taxon>Gammaproteobacteria</taxon>
        <taxon>Pseudomonadales</taxon>
        <taxon>Pseudomonadaceae</taxon>
        <taxon>Pseudomonas</taxon>
    </lineage>
</organism>
<dbReference type="Proteomes" id="UP000229504">
    <property type="component" value="Unassembled WGS sequence"/>
</dbReference>
<evidence type="ECO:0000313" key="1">
    <source>
        <dbReference type="EMBL" id="PIA65738.1"/>
    </source>
</evidence>
<gene>
    <name evidence="1" type="ORF">CDO35_22550</name>
</gene>
<comment type="caution">
    <text evidence="1">The sequence shown here is derived from an EMBL/GenBank/DDBJ whole genome shotgun (WGS) entry which is preliminary data.</text>
</comment>
<name>A0A2G5FCM5_9PSED</name>
<proteinExistence type="predicted"/>
<reference evidence="2" key="1">
    <citation type="submission" date="2017-06" db="EMBL/GenBank/DDBJ databases">
        <authorList>
            <person name="Rastogi G."/>
            <person name="Vaishampayan P."/>
            <person name="Seuylemezian A."/>
        </authorList>
    </citation>
    <scope>NUCLEOTIDE SEQUENCE [LARGE SCALE GENOMIC DNA]</scope>
    <source>
        <strain evidence="2">PI11</strain>
    </source>
</reference>
<evidence type="ECO:0000313" key="2">
    <source>
        <dbReference type="Proteomes" id="UP000229504"/>
    </source>
</evidence>